<dbReference type="InterPro" id="IPR036397">
    <property type="entry name" value="RNaseH_sf"/>
</dbReference>
<dbReference type="AlphaFoldDB" id="A0AAW2R6J1"/>
<feature type="region of interest" description="Disordered" evidence="1">
    <location>
        <begin position="728"/>
        <end position="754"/>
    </location>
</feature>
<dbReference type="CDD" id="cd00303">
    <property type="entry name" value="retropepsin_like"/>
    <property type="match status" value="1"/>
</dbReference>
<dbReference type="Gene3D" id="2.40.70.10">
    <property type="entry name" value="Acid Proteases"/>
    <property type="match status" value="1"/>
</dbReference>
<dbReference type="EMBL" id="JACGWM010000004">
    <property type="protein sequence ID" value="KAL0375737.1"/>
    <property type="molecule type" value="Genomic_DNA"/>
</dbReference>
<feature type="region of interest" description="Disordered" evidence="1">
    <location>
        <begin position="281"/>
        <end position="301"/>
    </location>
</feature>
<dbReference type="GO" id="GO:0003676">
    <property type="term" value="F:nucleic acid binding"/>
    <property type="evidence" value="ECO:0007669"/>
    <property type="project" value="InterPro"/>
</dbReference>
<feature type="compositionally biased region" description="Basic residues" evidence="1">
    <location>
        <begin position="50"/>
        <end position="65"/>
    </location>
</feature>
<gene>
    <name evidence="3" type="ORF">Scaly_0691300</name>
</gene>
<sequence>MSQLASSVSKLESQGKLPSQTVINPKQNASAIVLRSGKELQENTDENGTKRGHAQKRKQKKRFAKSKKDEEAKEILETFRKVEVNIPLLDAIKQIPRYARFLKELCTSKGKLKGNERVSMGENVSAILQRKLPPKCKDPGTFTIPCKIGLIGIKRAMCDLGASINVMPLSIFESLHVGPLKETGVVIQLADRSVVYPEGVLEDVLVVQVNELVFPADFYVLDMREDNSPSSTSILLGRPFLKTARTKIDVHSGTRFGIERIAETSQVCLFGRKQHITGDNLKQVKPSRGGKADPRTSRVQGSHRMDIADIKGLSPSTCMHRILLEEGTKPSREAQRRLNPPMMEVVKKEILKLLDAGFHQIPVAPQIKTRRRSHVPLELLLIEGCRLDYAMRRQPSKDVCIKYLLSKKEAKPRLIRWILLLQEFDLTIKDKKGAENLVADHLSRLVTNNDPSPLNDEFPDEHLHIVRGITPWYADLVNFLVTGTLPRDLPRARKDKIRSEAKYFVWDDPYLWKFCSDQLIRRDAYLFCKSCENCQKVGNINPRNQMPLSPILVCEVFDVWGIDFMGPFPSSFGKSYIILGVDYVSKWVEAKATRTDDAKTVVEFVKANIFSRFGMPRAIISDRGTHFCNKVVDALLKKYNVTHRVSTAYHPKQMAKPRFPIERSSPYSKRRAYWAIKQFNLAMDEAGGQRKLELQELEEIRNDAYENSKIYKEKAKAFHDRIIFRVKNHKSPPSIGRPPPPTHATTPPANQLERHPTQTISAAELTQLRQEPSPPLTTTHQTTQLPRFAATVRRSPPSSATVIFSYPHLLSIHLYLVDGRKMSNQKGTGRKVLPPDRDHDHEVTDAQACYPHPLELSAATSTSKLEPPETGISPSQLVISFLENTSY</sequence>
<dbReference type="InterPro" id="IPR012337">
    <property type="entry name" value="RNaseH-like_sf"/>
</dbReference>
<feature type="region of interest" description="Disordered" evidence="1">
    <location>
        <begin position="1"/>
        <end position="67"/>
    </location>
</feature>
<dbReference type="Gene3D" id="3.10.10.10">
    <property type="entry name" value="HIV Type 1 Reverse Transcriptase, subunit A, domain 1"/>
    <property type="match status" value="1"/>
</dbReference>
<dbReference type="InterPro" id="IPR021109">
    <property type="entry name" value="Peptidase_aspartic_dom_sf"/>
</dbReference>
<reference evidence="3" key="2">
    <citation type="journal article" date="2024" name="Plant">
        <title>Genomic evolution and insights into agronomic trait innovations of Sesamum species.</title>
        <authorList>
            <person name="Miao H."/>
            <person name="Wang L."/>
            <person name="Qu L."/>
            <person name="Liu H."/>
            <person name="Sun Y."/>
            <person name="Le M."/>
            <person name="Wang Q."/>
            <person name="Wei S."/>
            <person name="Zheng Y."/>
            <person name="Lin W."/>
            <person name="Duan Y."/>
            <person name="Cao H."/>
            <person name="Xiong S."/>
            <person name="Wang X."/>
            <person name="Wei L."/>
            <person name="Li C."/>
            <person name="Ma Q."/>
            <person name="Ju M."/>
            <person name="Zhao R."/>
            <person name="Li G."/>
            <person name="Mu C."/>
            <person name="Tian Q."/>
            <person name="Mei H."/>
            <person name="Zhang T."/>
            <person name="Gao T."/>
            <person name="Zhang H."/>
        </authorList>
    </citation>
    <scope>NUCLEOTIDE SEQUENCE</scope>
    <source>
        <strain evidence="3">KEN8</strain>
    </source>
</reference>
<proteinExistence type="predicted"/>
<dbReference type="SUPFAM" id="SSF53098">
    <property type="entry name" value="Ribonuclease H-like"/>
    <property type="match status" value="1"/>
</dbReference>
<evidence type="ECO:0000259" key="2">
    <source>
        <dbReference type="PROSITE" id="PS50994"/>
    </source>
</evidence>
<reference evidence="3" key="1">
    <citation type="submission" date="2020-06" db="EMBL/GenBank/DDBJ databases">
        <authorList>
            <person name="Li T."/>
            <person name="Hu X."/>
            <person name="Zhang T."/>
            <person name="Song X."/>
            <person name="Zhang H."/>
            <person name="Dai N."/>
            <person name="Sheng W."/>
            <person name="Hou X."/>
            <person name="Wei L."/>
        </authorList>
    </citation>
    <scope>NUCLEOTIDE SEQUENCE</scope>
    <source>
        <strain evidence="3">KEN8</strain>
        <tissue evidence="3">Leaf</tissue>
    </source>
</reference>
<evidence type="ECO:0000256" key="1">
    <source>
        <dbReference type="SAM" id="MobiDB-lite"/>
    </source>
</evidence>
<dbReference type="InterPro" id="IPR001584">
    <property type="entry name" value="Integrase_cat-core"/>
</dbReference>
<feature type="domain" description="Integrase catalytic" evidence="2">
    <location>
        <begin position="546"/>
        <end position="656"/>
    </location>
</feature>
<dbReference type="Gene3D" id="3.30.420.10">
    <property type="entry name" value="Ribonuclease H-like superfamily/Ribonuclease H"/>
    <property type="match status" value="1"/>
</dbReference>
<comment type="caution">
    <text evidence="3">The sequence shown here is derived from an EMBL/GenBank/DDBJ whole genome shotgun (WGS) entry which is preliminary data.</text>
</comment>
<organism evidence="3">
    <name type="scientific">Sesamum calycinum</name>
    <dbReference type="NCBI Taxonomy" id="2727403"/>
    <lineage>
        <taxon>Eukaryota</taxon>
        <taxon>Viridiplantae</taxon>
        <taxon>Streptophyta</taxon>
        <taxon>Embryophyta</taxon>
        <taxon>Tracheophyta</taxon>
        <taxon>Spermatophyta</taxon>
        <taxon>Magnoliopsida</taxon>
        <taxon>eudicotyledons</taxon>
        <taxon>Gunneridae</taxon>
        <taxon>Pentapetalae</taxon>
        <taxon>asterids</taxon>
        <taxon>lamiids</taxon>
        <taxon>Lamiales</taxon>
        <taxon>Pedaliaceae</taxon>
        <taxon>Sesamum</taxon>
    </lineage>
</organism>
<name>A0AAW2R6J1_9LAMI</name>
<dbReference type="GO" id="GO:0015074">
    <property type="term" value="P:DNA integration"/>
    <property type="evidence" value="ECO:0007669"/>
    <property type="project" value="InterPro"/>
</dbReference>
<evidence type="ECO:0000313" key="3">
    <source>
        <dbReference type="EMBL" id="KAL0375737.1"/>
    </source>
</evidence>
<dbReference type="PANTHER" id="PTHR33067:SF15">
    <property type="entry name" value="RNA-DIRECTED DNA POLYMERASE"/>
    <property type="match status" value="1"/>
</dbReference>
<feature type="compositionally biased region" description="Polar residues" evidence="1">
    <location>
        <begin position="1"/>
        <end position="30"/>
    </location>
</feature>
<protein>
    <recommendedName>
        <fullName evidence="2">Integrase catalytic domain-containing protein</fullName>
    </recommendedName>
</protein>
<dbReference type="PANTHER" id="PTHR33067">
    <property type="entry name" value="RNA-DIRECTED DNA POLYMERASE-RELATED"/>
    <property type="match status" value="1"/>
</dbReference>
<dbReference type="PROSITE" id="PS50994">
    <property type="entry name" value="INTEGRASE"/>
    <property type="match status" value="1"/>
</dbReference>
<accession>A0AAW2R6J1</accession>
<dbReference type="Pfam" id="PF00665">
    <property type="entry name" value="rve"/>
    <property type="match status" value="1"/>
</dbReference>